<dbReference type="Gene3D" id="2.30.39.10">
    <property type="entry name" value="Alpha-1-antitrypsin, domain 1"/>
    <property type="match status" value="1"/>
</dbReference>
<keyword evidence="5" id="KW-1185">Reference proteome</keyword>
<dbReference type="OrthoDB" id="1063785at2759"/>
<feature type="domain" description="Serpin" evidence="3">
    <location>
        <begin position="74"/>
        <end position="107"/>
    </location>
</feature>
<evidence type="ECO:0000313" key="4">
    <source>
        <dbReference type="EMBL" id="TVU46166.1"/>
    </source>
</evidence>
<evidence type="ECO:0000256" key="1">
    <source>
        <dbReference type="ARBA" id="ARBA00009500"/>
    </source>
</evidence>
<dbReference type="InterPro" id="IPR023796">
    <property type="entry name" value="Serpin_dom"/>
</dbReference>
<dbReference type="GO" id="GO:0004867">
    <property type="term" value="F:serine-type endopeptidase inhibitor activity"/>
    <property type="evidence" value="ECO:0007669"/>
    <property type="project" value="InterPro"/>
</dbReference>
<dbReference type="GO" id="GO:0005615">
    <property type="term" value="C:extracellular space"/>
    <property type="evidence" value="ECO:0007669"/>
    <property type="project" value="InterPro"/>
</dbReference>
<comment type="caution">
    <text evidence="4">The sequence shown here is derived from an EMBL/GenBank/DDBJ whole genome shotgun (WGS) entry which is preliminary data.</text>
</comment>
<gene>
    <name evidence="4" type="ORF">EJB05_05685</name>
</gene>
<evidence type="ECO:0000313" key="5">
    <source>
        <dbReference type="Proteomes" id="UP000324897"/>
    </source>
</evidence>
<feature type="region of interest" description="Disordered" evidence="2">
    <location>
        <begin position="127"/>
        <end position="217"/>
    </location>
</feature>
<dbReference type="EMBL" id="RWGY01000004">
    <property type="protein sequence ID" value="TVU46166.1"/>
    <property type="molecule type" value="Genomic_DNA"/>
</dbReference>
<dbReference type="Gene3D" id="6.20.40.10">
    <property type="match status" value="1"/>
</dbReference>
<sequence length="362" mass="38720">MSSTRAQYVASYDNFEVLKLTSKVGDNRQFSMYILLPEAKDSLWSLAERLSSEPEFLEKHMPVRKVVLVDSPGEKSLRVSSIVHKCFVEVDEEGTEAAAACAINEETIQNGTPIPTRQPRTETLAAACRPPLPLPSCRRRPPLPLPSCRRRPPLPPPPSPSHPLNAATALPSPFLEARTRGGAAPAPPRGRQRAWRGAAPATPRAPVPTADPDGATSRWCSHSQRRCSVGAAATAGDPDAAAFVVSCLADRAAAHANPAFSAADGIASKDLHVDLNSTLSVRIFLPLGSGSWAADPPPPGWVRLSRHASGRWSVDLVASCLSPATGAWIRLSLSGPAAEARIRSSACYYGRPLLEPRRLPRA</sequence>
<proteinExistence type="inferred from homology"/>
<accession>A0A5J9WDZ0</accession>
<dbReference type="InterPro" id="IPR000215">
    <property type="entry name" value="Serpin_fam"/>
</dbReference>
<dbReference type="Proteomes" id="UP000324897">
    <property type="component" value="Chromosome 5"/>
</dbReference>
<organism evidence="4 5">
    <name type="scientific">Eragrostis curvula</name>
    <name type="common">weeping love grass</name>
    <dbReference type="NCBI Taxonomy" id="38414"/>
    <lineage>
        <taxon>Eukaryota</taxon>
        <taxon>Viridiplantae</taxon>
        <taxon>Streptophyta</taxon>
        <taxon>Embryophyta</taxon>
        <taxon>Tracheophyta</taxon>
        <taxon>Spermatophyta</taxon>
        <taxon>Magnoliopsida</taxon>
        <taxon>Liliopsida</taxon>
        <taxon>Poales</taxon>
        <taxon>Poaceae</taxon>
        <taxon>PACMAD clade</taxon>
        <taxon>Chloridoideae</taxon>
        <taxon>Eragrostideae</taxon>
        <taxon>Eragrostidinae</taxon>
        <taxon>Eragrostis</taxon>
    </lineage>
</organism>
<evidence type="ECO:0000259" key="3">
    <source>
        <dbReference type="Pfam" id="PF00079"/>
    </source>
</evidence>
<dbReference type="AlphaFoldDB" id="A0A5J9WDZ0"/>
<dbReference type="InterPro" id="IPR042185">
    <property type="entry name" value="Serpin_sf_2"/>
</dbReference>
<reference evidence="4 5" key="1">
    <citation type="journal article" date="2019" name="Sci. Rep.">
        <title>A high-quality genome of Eragrostis curvula grass provides insights into Poaceae evolution and supports new strategies to enhance forage quality.</title>
        <authorList>
            <person name="Carballo J."/>
            <person name="Santos B.A.C.M."/>
            <person name="Zappacosta D."/>
            <person name="Garbus I."/>
            <person name="Selva J.P."/>
            <person name="Gallo C.A."/>
            <person name="Diaz A."/>
            <person name="Albertini E."/>
            <person name="Caccamo M."/>
            <person name="Echenique V."/>
        </authorList>
    </citation>
    <scope>NUCLEOTIDE SEQUENCE [LARGE SCALE GENOMIC DNA]</scope>
    <source>
        <strain evidence="5">cv. Victoria</strain>
        <tissue evidence="4">Leaf</tissue>
    </source>
</reference>
<protein>
    <recommendedName>
        <fullName evidence="3">Serpin domain-containing protein</fullName>
    </recommendedName>
</protein>
<dbReference type="PANTHER" id="PTHR11461:SF211">
    <property type="entry name" value="GH10112P-RELATED"/>
    <property type="match status" value="1"/>
</dbReference>
<dbReference type="Gramene" id="TVU46166">
    <property type="protein sequence ID" value="TVU46166"/>
    <property type="gene ID" value="EJB05_05685"/>
</dbReference>
<dbReference type="InterPro" id="IPR036186">
    <property type="entry name" value="Serpin_sf"/>
</dbReference>
<feature type="non-terminal residue" evidence="4">
    <location>
        <position position="1"/>
    </location>
</feature>
<comment type="similarity">
    <text evidence="1">Belongs to the serpin family.</text>
</comment>
<dbReference type="SUPFAM" id="SSF56574">
    <property type="entry name" value="Serpins"/>
    <property type="match status" value="1"/>
</dbReference>
<evidence type="ECO:0000256" key="2">
    <source>
        <dbReference type="SAM" id="MobiDB-lite"/>
    </source>
</evidence>
<name>A0A5J9WDZ0_9POAL</name>
<feature type="compositionally biased region" description="Low complexity" evidence="2">
    <location>
        <begin position="195"/>
        <end position="213"/>
    </location>
</feature>
<dbReference type="Pfam" id="PF00079">
    <property type="entry name" value="Serpin"/>
    <property type="match status" value="1"/>
</dbReference>
<dbReference type="PANTHER" id="PTHR11461">
    <property type="entry name" value="SERINE PROTEASE INHIBITOR, SERPIN"/>
    <property type="match status" value="1"/>
</dbReference>